<comment type="caution">
    <text evidence="3">Lacks conserved residue(s) required for the propagation of feature annotation.</text>
</comment>
<keyword evidence="3" id="KW-0804">Transcription</keyword>
<dbReference type="GO" id="GO:0006355">
    <property type="term" value="P:regulation of DNA-templated transcription"/>
    <property type="evidence" value="ECO:0007669"/>
    <property type="project" value="UniProtKB-UniRule"/>
</dbReference>
<dbReference type="SUPFAM" id="SSF55681">
    <property type="entry name" value="Class II aaRS and biotin synthetases"/>
    <property type="match status" value="1"/>
</dbReference>
<name>A0A1H8FAY9_9BACL</name>
<accession>A0A1H8FAY9</accession>
<keyword evidence="6" id="KW-1185">Reference proteome</keyword>
<comment type="similarity">
    <text evidence="3">Belongs to the biotin--protein ligase family.</text>
</comment>
<proteinExistence type="inferred from homology"/>
<dbReference type="InterPro" id="IPR003142">
    <property type="entry name" value="BPL_C"/>
</dbReference>
<dbReference type="EC" id="6.3.4.15" evidence="3"/>
<dbReference type="GO" id="GO:0003677">
    <property type="term" value="F:DNA binding"/>
    <property type="evidence" value="ECO:0007669"/>
    <property type="project" value="UniProtKB-UniRule"/>
</dbReference>
<comment type="function">
    <text evidence="3">Acts both as a biotin--[acetyl-CoA-carboxylase] ligase and a repressor.</text>
</comment>
<dbReference type="EMBL" id="FOCQ01000008">
    <property type="protein sequence ID" value="SEN28912.1"/>
    <property type="molecule type" value="Genomic_DNA"/>
</dbReference>
<feature type="binding site" evidence="3">
    <location>
        <position position="118"/>
    </location>
    <ligand>
        <name>biotin</name>
        <dbReference type="ChEBI" id="CHEBI:57586"/>
    </ligand>
</feature>
<dbReference type="GO" id="GO:0016740">
    <property type="term" value="F:transferase activity"/>
    <property type="evidence" value="ECO:0007669"/>
    <property type="project" value="UniProtKB-ARBA"/>
</dbReference>
<evidence type="ECO:0000313" key="6">
    <source>
        <dbReference type="Proteomes" id="UP000199695"/>
    </source>
</evidence>
<gene>
    <name evidence="3" type="primary">birA</name>
    <name evidence="5" type="ORF">SAMN05444955_108106</name>
</gene>
<evidence type="ECO:0000313" key="5">
    <source>
        <dbReference type="EMBL" id="SEN28912.1"/>
    </source>
</evidence>
<dbReference type="Gene3D" id="1.10.10.10">
    <property type="entry name" value="Winged helix-like DNA-binding domain superfamily/Winged helix DNA-binding domain"/>
    <property type="match status" value="1"/>
</dbReference>
<dbReference type="GO" id="GO:0005524">
    <property type="term" value="F:ATP binding"/>
    <property type="evidence" value="ECO:0007669"/>
    <property type="project" value="UniProtKB-UniRule"/>
</dbReference>
<dbReference type="PANTHER" id="PTHR12835">
    <property type="entry name" value="BIOTIN PROTEIN LIGASE"/>
    <property type="match status" value="1"/>
</dbReference>
<keyword evidence="3" id="KW-0805">Transcription regulation</keyword>
<evidence type="ECO:0000259" key="4">
    <source>
        <dbReference type="PROSITE" id="PS51733"/>
    </source>
</evidence>
<comment type="catalytic activity">
    <reaction evidence="3">
        <text>biotin + L-lysyl-[protein] + ATP = N(6)-biotinyl-L-lysyl-[protein] + AMP + diphosphate + H(+)</text>
        <dbReference type="Rhea" id="RHEA:11756"/>
        <dbReference type="Rhea" id="RHEA-COMP:9752"/>
        <dbReference type="Rhea" id="RHEA-COMP:10505"/>
        <dbReference type="ChEBI" id="CHEBI:15378"/>
        <dbReference type="ChEBI" id="CHEBI:29969"/>
        <dbReference type="ChEBI" id="CHEBI:30616"/>
        <dbReference type="ChEBI" id="CHEBI:33019"/>
        <dbReference type="ChEBI" id="CHEBI:57586"/>
        <dbReference type="ChEBI" id="CHEBI:83144"/>
        <dbReference type="ChEBI" id="CHEBI:456215"/>
        <dbReference type="EC" id="6.3.4.15"/>
    </reaction>
</comment>
<dbReference type="GO" id="GO:0009249">
    <property type="term" value="P:protein lipoylation"/>
    <property type="evidence" value="ECO:0007669"/>
    <property type="project" value="UniProtKB-ARBA"/>
</dbReference>
<evidence type="ECO:0000256" key="3">
    <source>
        <dbReference type="HAMAP-Rule" id="MF_00978"/>
    </source>
</evidence>
<feature type="DNA-binding region" description="H-T-H motif" evidence="3">
    <location>
        <begin position="23"/>
        <end position="42"/>
    </location>
</feature>
<keyword evidence="2 3" id="KW-0092">Biotin</keyword>
<keyword evidence="3" id="KW-0547">Nucleotide-binding</keyword>
<dbReference type="InterPro" id="IPR004143">
    <property type="entry name" value="BPL_LPL_catalytic"/>
</dbReference>
<dbReference type="SUPFAM" id="SSF46785">
    <property type="entry name" value="Winged helix' DNA-binding domain"/>
    <property type="match status" value="1"/>
</dbReference>
<dbReference type="Pfam" id="PF02237">
    <property type="entry name" value="BPL_C"/>
    <property type="match status" value="1"/>
</dbReference>
<dbReference type="PROSITE" id="PS51733">
    <property type="entry name" value="BPL_LPL_CATALYTIC"/>
    <property type="match status" value="1"/>
</dbReference>
<feature type="binding site" evidence="3">
    <location>
        <position position="189"/>
    </location>
    <ligand>
        <name>biotin</name>
        <dbReference type="ChEBI" id="CHEBI:57586"/>
    </ligand>
</feature>
<dbReference type="InterPro" id="IPR036390">
    <property type="entry name" value="WH_DNA-bd_sf"/>
</dbReference>
<evidence type="ECO:0000256" key="2">
    <source>
        <dbReference type="ARBA" id="ARBA00023267"/>
    </source>
</evidence>
<keyword evidence="3" id="KW-0678">Repressor</keyword>
<dbReference type="HAMAP" id="MF_00978">
    <property type="entry name" value="Bifunct_BirA"/>
    <property type="match status" value="1"/>
</dbReference>
<dbReference type="GO" id="GO:0005737">
    <property type="term" value="C:cytoplasm"/>
    <property type="evidence" value="ECO:0007669"/>
    <property type="project" value="TreeGrafter"/>
</dbReference>
<keyword evidence="1 3" id="KW-0436">Ligase</keyword>
<dbReference type="RefSeq" id="WP_089968569.1">
    <property type="nucleotide sequence ID" value="NZ_FOCQ01000008.1"/>
</dbReference>
<dbReference type="Gene3D" id="2.30.30.100">
    <property type="match status" value="1"/>
</dbReference>
<dbReference type="InterPro" id="IPR004408">
    <property type="entry name" value="Biotin_CoA_COase_ligase"/>
</dbReference>
<reference evidence="5 6" key="1">
    <citation type="submission" date="2016-10" db="EMBL/GenBank/DDBJ databases">
        <authorList>
            <person name="de Groot N.N."/>
        </authorList>
    </citation>
    <scope>NUCLEOTIDE SEQUENCE [LARGE SCALE GENOMIC DNA]</scope>
    <source>
        <strain evidence="5 6">DSM 46701</strain>
    </source>
</reference>
<dbReference type="Proteomes" id="UP000199695">
    <property type="component" value="Unassembled WGS sequence"/>
</dbReference>
<keyword evidence="3" id="KW-0238">DNA-binding</keyword>
<dbReference type="Pfam" id="PF03099">
    <property type="entry name" value="BPL_LplA_LipB"/>
    <property type="match status" value="1"/>
</dbReference>
<dbReference type="GO" id="GO:0004077">
    <property type="term" value="F:biotin--[biotin carboxyl-carrier protein] ligase activity"/>
    <property type="evidence" value="ECO:0007669"/>
    <property type="project" value="UniProtKB-UniRule"/>
</dbReference>
<dbReference type="CDD" id="cd16442">
    <property type="entry name" value="BPL"/>
    <property type="match status" value="1"/>
</dbReference>
<dbReference type="InterPro" id="IPR036388">
    <property type="entry name" value="WH-like_DNA-bd_sf"/>
</dbReference>
<dbReference type="InterPro" id="IPR030855">
    <property type="entry name" value="Bifunct_BirA"/>
</dbReference>
<feature type="domain" description="BPL/LPL catalytic" evidence="4">
    <location>
        <begin position="71"/>
        <end position="262"/>
    </location>
</feature>
<dbReference type="STRING" id="1173111.SAMN05444955_108106"/>
<dbReference type="InterPro" id="IPR045864">
    <property type="entry name" value="aa-tRNA-synth_II/BPL/LPL"/>
</dbReference>
<dbReference type="Gene3D" id="3.30.930.10">
    <property type="entry name" value="Bira Bifunctional Protein, Domain 2"/>
    <property type="match status" value="1"/>
</dbReference>
<evidence type="ECO:0000256" key="1">
    <source>
        <dbReference type="ARBA" id="ARBA00022598"/>
    </source>
</evidence>
<organism evidence="5 6">
    <name type="scientific">Lihuaxuella thermophila</name>
    <dbReference type="NCBI Taxonomy" id="1173111"/>
    <lineage>
        <taxon>Bacteria</taxon>
        <taxon>Bacillati</taxon>
        <taxon>Bacillota</taxon>
        <taxon>Bacilli</taxon>
        <taxon>Bacillales</taxon>
        <taxon>Thermoactinomycetaceae</taxon>
        <taxon>Lihuaxuella</taxon>
    </lineage>
</organism>
<dbReference type="InterPro" id="IPR013196">
    <property type="entry name" value="HTH_11"/>
</dbReference>
<sequence length="327" mass="36693">MASSIRDELLKVLIEHQPHFLSGEEISRRVGCSRAAIWKHIEELRHEGYEIEAKPRNGYRLVYRPDRVAPEELAPHLQTKRFGRHIRYEYSTPSTQTLAHQWAREGAPEGAVVIAEEQVQGKGRMGRTWHSPPQTGVWMSLILRPPISLAEASQLTLLASVGVQQGIKRVTGLPIQIKWPNDLLIHGKKVCGILTELRGEQDQIHYMIIGIGINVNTTSEHWPEELKKIATSLAIESGGHLHRATLIAAILKELEEVYQEYLNSGFRVIKSKWEQAAGMLGKTITARTPQGLITGVAERLNESGALLIRTDQGVIPVYSADIDWKEI</sequence>
<keyword evidence="3" id="KW-0067">ATP-binding</keyword>
<dbReference type="AlphaFoldDB" id="A0A1H8FAY9"/>
<dbReference type="NCBIfam" id="TIGR00121">
    <property type="entry name" value="birA_ligase"/>
    <property type="match status" value="1"/>
</dbReference>
<dbReference type="Pfam" id="PF08279">
    <property type="entry name" value="HTH_11"/>
    <property type="match status" value="1"/>
</dbReference>
<protein>
    <recommendedName>
        <fullName evidence="3">Bifunctional ligase/repressor BirA</fullName>
    </recommendedName>
    <alternativeName>
        <fullName evidence="3">Biotin--[acetyl-CoA-carboxylase] ligase</fullName>
        <ecNumber evidence="3">6.3.4.15</ecNumber>
    </alternativeName>
    <alternativeName>
        <fullName evidence="3">Biotin--protein ligase</fullName>
    </alternativeName>
    <alternativeName>
        <fullName evidence="3">Biotin-[acetyl-CoA carboxylase] synthetase</fullName>
    </alternativeName>
</protein>
<dbReference type="PANTHER" id="PTHR12835:SF5">
    <property type="entry name" value="BIOTIN--PROTEIN LIGASE"/>
    <property type="match status" value="1"/>
</dbReference>
<dbReference type="OrthoDB" id="9807064at2"/>